<evidence type="ECO:0000256" key="1">
    <source>
        <dbReference type="SAM" id="MobiDB-lite"/>
    </source>
</evidence>
<dbReference type="AlphaFoldDB" id="A0A5M3XYX5"/>
<dbReference type="Proteomes" id="UP000377595">
    <property type="component" value="Unassembled WGS sequence"/>
</dbReference>
<keyword evidence="2" id="KW-0812">Transmembrane</keyword>
<evidence type="ECO:0000256" key="2">
    <source>
        <dbReference type="SAM" id="Phobius"/>
    </source>
</evidence>
<evidence type="ECO:0000313" key="4">
    <source>
        <dbReference type="EMBL" id="GES26337.1"/>
    </source>
</evidence>
<sequence length="180" mass="18520">MNVETRREPDLSPESAEPPGDAVRTGNLVGALAAFVVGAYVAIAGIGYGFGSAARPGAGVFPFAIGVLMAGLALAWAIMTVTGRTPSGETPSRPERRGVFRIVMTMVAAAGFVTLVDVLGYQLTMSAVIAMLLATVARVRWWLVVTIALVMGIGSYALFVNGLGVSLPAAGIPALHHLGL</sequence>
<proteinExistence type="predicted"/>
<accession>A0A5M3XYX5</accession>
<dbReference type="RefSeq" id="WP_170321997.1">
    <property type="nucleotide sequence ID" value="NZ_BAAAHM010000047.1"/>
</dbReference>
<feature type="transmembrane region" description="Helical" evidence="2">
    <location>
        <begin position="141"/>
        <end position="159"/>
    </location>
</feature>
<keyword evidence="2" id="KW-1133">Transmembrane helix</keyword>
<comment type="caution">
    <text evidence="4">The sequence shown here is derived from an EMBL/GenBank/DDBJ whole genome shotgun (WGS) entry which is preliminary data.</text>
</comment>
<feature type="compositionally biased region" description="Basic and acidic residues" evidence="1">
    <location>
        <begin position="1"/>
        <end position="10"/>
    </location>
</feature>
<feature type="transmembrane region" description="Helical" evidence="2">
    <location>
        <begin position="99"/>
        <end position="120"/>
    </location>
</feature>
<reference evidence="4 5" key="1">
    <citation type="submission" date="2019-10" db="EMBL/GenBank/DDBJ databases">
        <title>Whole genome shotgun sequence of Acrocarpospora pleiomorpha NBRC 16267.</title>
        <authorList>
            <person name="Ichikawa N."/>
            <person name="Kimura A."/>
            <person name="Kitahashi Y."/>
            <person name="Komaki H."/>
            <person name="Oguchi A."/>
        </authorList>
    </citation>
    <scope>NUCLEOTIDE SEQUENCE [LARGE SCALE GENOMIC DNA]</scope>
    <source>
        <strain evidence="4 5">NBRC 16267</strain>
    </source>
</reference>
<dbReference type="Pfam" id="PF07331">
    <property type="entry name" value="TctB"/>
    <property type="match status" value="1"/>
</dbReference>
<feature type="transmembrane region" description="Helical" evidence="2">
    <location>
        <begin position="28"/>
        <end position="48"/>
    </location>
</feature>
<protein>
    <recommendedName>
        <fullName evidence="3">DUF1468 domain-containing protein</fullName>
    </recommendedName>
</protein>
<feature type="region of interest" description="Disordered" evidence="1">
    <location>
        <begin position="1"/>
        <end position="22"/>
    </location>
</feature>
<dbReference type="InterPro" id="IPR009936">
    <property type="entry name" value="DUF1468"/>
</dbReference>
<organism evidence="4 5">
    <name type="scientific">Acrocarpospora pleiomorpha</name>
    <dbReference type="NCBI Taxonomy" id="90975"/>
    <lineage>
        <taxon>Bacteria</taxon>
        <taxon>Bacillati</taxon>
        <taxon>Actinomycetota</taxon>
        <taxon>Actinomycetes</taxon>
        <taxon>Streptosporangiales</taxon>
        <taxon>Streptosporangiaceae</taxon>
        <taxon>Acrocarpospora</taxon>
    </lineage>
</organism>
<feature type="transmembrane region" description="Helical" evidence="2">
    <location>
        <begin position="60"/>
        <end position="79"/>
    </location>
</feature>
<evidence type="ECO:0000259" key="3">
    <source>
        <dbReference type="Pfam" id="PF07331"/>
    </source>
</evidence>
<name>A0A5M3XYX5_9ACTN</name>
<keyword evidence="5" id="KW-1185">Reference proteome</keyword>
<dbReference type="EMBL" id="BLAF01000084">
    <property type="protein sequence ID" value="GES26337.1"/>
    <property type="molecule type" value="Genomic_DNA"/>
</dbReference>
<feature type="domain" description="DUF1468" evidence="3">
    <location>
        <begin position="30"/>
        <end position="168"/>
    </location>
</feature>
<keyword evidence="2" id="KW-0472">Membrane</keyword>
<evidence type="ECO:0000313" key="5">
    <source>
        <dbReference type="Proteomes" id="UP000377595"/>
    </source>
</evidence>
<gene>
    <name evidence="4" type="ORF">Aple_092360</name>
</gene>